<keyword evidence="1" id="KW-1133">Transmembrane helix</keyword>
<accession>A0ABN0YDH6</accession>
<dbReference type="Pfam" id="PF06055">
    <property type="entry name" value="ExoD"/>
    <property type="match status" value="2"/>
</dbReference>
<evidence type="ECO:0000313" key="2">
    <source>
        <dbReference type="EMBL" id="GAA0391891.1"/>
    </source>
</evidence>
<protein>
    <recommendedName>
        <fullName evidence="4">Exopolysaccharide biosynthesis protein</fullName>
    </recommendedName>
</protein>
<dbReference type="PANTHER" id="PTHR41795">
    <property type="entry name" value="EXOPOLYSACCHARIDE SYNTHESIS PROTEIN"/>
    <property type="match status" value="1"/>
</dbReference>
<keyword evidence="1" id="KW-0472">Membrane</keyword>
<feature type="transmembrane region" description="Helical" evidence="1">
    <location>
        <begin position="149"/>
        <end position="172"/>
    </location>
</feature>
<feature type="transmembrane region" description="Helical" evidence="1">
    <location>
        <begin position="48"/>
        <end position="66"/>
    </location>
</feature>
<proteinExistence type="predicted"/>
<keyword evidence="3" id="KW-1185">Reference proteome</keyword>
<comment type="caution">
    <text evidence="2">The sequence shown here is derived from an EMBL/GenBank/DDBJ whole genome shotgun (WGS) entry which is preliminary data.</text>
</comment>
<evidence type="ECO:0000256" key="1">
    <source>
        <dbReference type="SAM" id="Phobius"/>
    </source>
</evidence>
<evidence type="ECO:0008006" key="4">
    <source>
        <dbReference type="Google" id="ProtNLM"/>
    </source>
</evidence>
<name>A0ABN0YDH6_9CAUL</name>
<dbReference type="Proteomes" id="UP001500791">
    <property type="component" value="Unassembled WGS sequence"/>
</dbReference>
<sequence length="231" mass="25762">MLENLGRGENPRLSIREMTEAFGERGFGAMLLLLTLMALFPWPPGGKAVFSIPIILISIEMAFQMPKLRLPQFIMRAEVSRDTYRRLINSPVALPKWLRRRLMSSNTSRLGRWWRQRIAVSPDSATPLILLRRAERLTRPRWPFMTGEVADTIIGVACILLAMMMALPVPFGDALPGLAIGMLALGIIQRDGVFILLGAAGTAISGIYVLLVWKTVVAISTGIFEWISNLF</sequence>
<keyword evidence="1" id="KW-0812">Transmembrane</keyword>
<organism evidence="2 3">
    <name type="scientific">Brevundimonas terrae</name>
    <dbReference type="NCBI Taxonomy" id="363631"/>
    <lineage>
        <taxon>Bacteria</taxon>
        <taxon>Pseudomonadati</taxon>
        <taxon>Pseudomonadota</taxon>
        <taxon>Alphaproteobacteria</taxon>
        <taxon>Caulobacterales</taxon>
        <taxon>Caulobacteraceae</taxon>
        <taxon>Brevundimonas</taxon>
    </lineage>
</organism>
<reference evidence="2 3" key="1">
    <citation type="journal article" date="2019" name="Int. J. Syst. Evol. Microbiol.">
        <title>The Global Catalogue of Microorganisms (GCM) 10K type strain sequencing project: providing services to taxonomists for standard genome sequencing and annotation.</title>
        <authorList>
            <consortium name="The Broad Institute Genomics Platform"/>
            <consortium name="The Broad Institute Genome Sequencing Center for Infectious Disease"/>
            <person name="Wu L."/>
            <person name="Ma J."/>
        </authorList>
    </citation>
    <scope>NUCLEOTIDE SEQUENCE [LARGE SCALE GENOMIC DNA]</scope>
    <source>
        <strain evidence="2 3">JCM 13476</strain>
    </source>
</reference>
<dbReference type="PANTHER" id="PTHR41795:SF1">
    <property type="entry name" value="EXOPOLYSACCHARIDE SYNTHESIS PROTEIN"/>
    <property type="match status" value="1"/>
</dbReference>
<feature type="transmembrane region" description="Helical" evidence="1">
    <location>
        <begin position="192"/>
        <end position="213"/>
    </location>
</feature>
<dbReference type="PIRSF" id="PIRSF033239">
    <property type="entry name" value="ExoD"/>
    <property type="match status" value="1"/>
</dbReference>
<evidence type="ECO:0000313" key="3">
    <source>
        <dbReference type="Proteomes" id="UP001500791"/>
    </source>
</evidence>
<dbReference type="InterPro" id="IPR010331">
    <property type="entry name" value="ExoD"/>
</dbReference>
<gene>
    <name evidence="2" type="ORF">GCM10009093_18110</name>
</gene>
<dbReference type="EMBL" id="BAAAEJ010000007">
    <property type="protein sequence ID" value="GAA0391891.1"/>
    <property type="molecule type" value="Genomic_DNA"/>
</dbReference>
<feature type="transmembrane region" description="Helical" evidence="1">
    <location>
        <begin position="21"/>
        <end position="42"/>
    </location>
</feature>